<proteinExistence type="predicted"/>
<reference evidence="3 4" key="1">
    <citation type="submission" date="2023-07" db="EMBL/GenBank/DDBJ databases">
        <title>Comparative genomics of wheat-associated soil bacteria to identify genetic determinants of phenazine resistance.</title>
        <authorList>
            <person name="Mouncey N."/>
        </authorList>
    </citation>
    <scope>NUCLEOTIDE SEQUENCE [LARGE SCALE GENOMIC DNA]</scope>
    <source>
        <strain evidence="3 4">W4I19-2</strain>
    </source>
</reference>
<sequence length="276" mass="29296">MTRMRKIAAALLAASGALLALPPTASAGPADPTVSALGPTRAADGAVSRKTFVREDFDRLPLGPVTAGHGWTTDAKDGSLTVEPSRTGHGRELRLHTEGNGRAFLVLSDLAPAGNSFWARLRLRVDGFPTAPDWAHWTVAEASGSDAPTLVRPLGGQYVPTSQANFWGVGSDLGPTGDWTAWRTSAPATAGTWSCVEFHLDATDNRVTVYQDGVERSDLTVSTEEHGGSADDFVFPRFDTLKLGWQLYQAGPTPSSYDVRMDDVALSTRRVGGCAS</sequence>
<dbReference type="InterPro" id="IPR013320">
    <property type="entry name" value="ConA-like_dom_sf"/>
</dbReference>
<dbReference type="Gene3D" id="2.60.120.200">
    <property type="match status" value="1"/>
</dbReference>
<gene>
    <name evidence="3" type="ORF">QFZ56_007225</name>
</gene>
<comment type="caution">
    <text evidence="3">The sequence shown here is derived from an EMBL/GenBank/DDBJ whole genome shotgun (WGS) entry which is preliminary data.</text>
</comment>
<accession>A0ABU0QC78</accession>
<dbReference type="SUPFAM" id="SSF49899">
    <property type="entry name" value="Concanavalin A-like lectins/glucanases"/>
    <property type="match status" value="1"/>
</dbReference>
<protein>
    <submittedName>
        <fullName evidence="3">Uncharacterized protein</fullName>
    </submittedName>
</protein>
<name>A0ABU0QC78_STRAH</name>
<dbReference type="EMBL" id="JAUSYA010000001">
    <property type="protein sequence ID" value="MDQ0688262.1"/>
    <property type="molecule type" value="Genomic_DNA"/>
</dbReference>
<feature type="chain" id="PRO_5046195264" evidence="2">
    <location>
        <begin position="28"/>
        <end position="276"/>
    </location>
</feature>
<dbReference type="Proteomes" id="UP001243364">
    <property type="component" value="Unassembled WGS sequence"/>
</dbReference>
<dbReference type="RefSeq" id="WP_307048729.1">
    <property type="nucleotide sequence ID" value="NZ_JAUSYA010000001.1"/>
</dbReference>
<feature type="signal peptide" evidence="2">
    <location>
        <begin position="1"/>
        <end position="27"/>
    </location>
</feature>
<keyword evidence="2" id="KW-0732">Signal</keyword>
<feature type="region of interest" description="Disordered" evidence="1">
    <location>
        <begin position="64"/>
        <end position="87"/>
    </location>
</feature>
<organism evidence="3 4">
    <name type="scientific">Streptomyces achromogenes</name>
    <dbReference type="NCBI Taxonomy" id="67255"/>
    <lineage>
        <taxon>Bacteria</taxon>
        <taxon>Bacillati</taxon>
        <taxon>Actinomycetota</taxon>
        <taxon>Actinomycetes</taxon>
        <taxon>Kitasatosporales</taxon>
        <taxon>Streptomycetaceae</taxon>
        <taxon>Streptomyces</taxon>
    </lineage>
</organism>
<evidence type="ECO:0000256" key="1">
    <source>
        <dbReference type="SAM" id="MobiDB-lite"/>
    </source>
</evidence>
<evidence type="ECO:0000256" key="2">
    <source>
        <dbReference type="SAM" id="SignalP"/>
    </source>
</evidence>
<keyword evidence="4" id="KW-1185">Reference proteome</keyword>
<evidence type="ECO:0000313" key="4">
    <source>
        <dbReference type="Proteomes" id="UP001243364"/>
    </source>
</evidence>
<evidence type="ECO:0000313" key="3">
    <source>
        <dbReference type="EMBL" id="MDQ0688262.1"/>
    </source>
</evidence>